<evidence type="ECO:0000313" key="14">
    <source>
        <dbReference type="Proteomes" id="UP000183832"/>
    </source>
</evidence>
<dbReference type="Pfam" id="PF08772">
    <property type="entry name" value="Zn_ribbon_NOB1"/>
    <property type="match status" value="1"/>
</dbReference>
<dbReference type="Gene3D" id="6.20.210.10">
    <property type="entry name" value="Nin one binding (NOB1), Zn-ribbon-like"/>
    <property type="match status" value="1"/>
</dbReference>
<dbReference type="InterPro" id="IPR014881">
    <property type="entry name" value="NOB1_Zn-bd"/>
</dbReference>
<dbReference type="Pfam" id="PF17146">
    <property type="entry name" value="PIN_6"/>
    <property type="match status" value="1"/>
</dbReference>
<feature type="compositionally biased region" description="Acidic residues" evidence="10">
    <location>
        <begin position="142"/>
        <end position="158"/>
    </location>
</feature>
<dbReference type="InterPro" id="IPR017117">
    <property type="entry name" value="Nob1_euk"/>
</dbReference>
<feature type="compositionally biased region" description="Acidic residues" evidence="10">
    <location>
        <begin position="165"/>
        <end position="178"/>
    </location>
</feature>
<dbReference type="InterPro" id="IPR039907">
    <property type="entry name" value="NOB1"/>
</dbReference>
<gene>
    <name evidence="13" type="ORF">CLUMA_CG004688</name>
</gene>
<feature type="domain" description="Ribonuclease PIN" evidence="12">
    <location>
        <begin position="8"/>
        <end position="94"/>
    </location>
</feature>
<evidence type="ECO:0000313" key="13">
    <source>
        <dbReference type="EMBL" id="CRK91000.1"/>
    </source>
</evidence>
<evidence type="ECO:0000256" key="1">
    <source>
        <dbReference type="ARBA" id="ARBA00004123"/>
    </source>
</evidence>
<evidence type="ECO:0000256" key="10">
    <source>
        <dbReference type="SAM" id="MobiDB-lite"/>
    </source>
</evidence>
<dbReference type="GO" id="GO:0030490">
    <property type="term" value="P:maturation of SSU-rRNA"/>
    <property type="evidence" value="ECO:0007669"/>
    <property type="project" value="TreeGrafter"/>
</dbReference>
<dbReference type="OrthoDB" id="446759at2759"/>
<evidence type="ECO:0000256" key="8">
    <source>
        <dbReference type="PIRNR" id="PIRNR037125"/>
    </source>
</evidence>
<evidence type="ECO:0000259" key="11">
    <source>
        <dbReference type="Pfam" id="PF08772"/>
    </source>
</evidence>
<feature type="compositionally biased region" description="Basic and acidic residues" evidence="10">
    <location>
        <begin position="204"/>
        <end position="220"/>
    </location>
</feature>
<proteinExistence type="inferred from homology"/>
<dbReference type="GO" id="GO:0004521">
    <property type="term" value="F:RNA endonuclease activity"/>
    <property type="evidence" value="ECO:0007669"/>
    <property type="project" value="UniProtKB-UniRule"/>
</dbReference>
<dbReference type="EMBL" id="CVRI01000020">
    <property type="protein sequence ID" value="CRK91000.1"/>
    <property type="molecule type" value="Genomic_DNA"/>
</dbReference>
<dbReference type="PANTHER" id="PTHR12814">
    <property type="entry name" value="RNA-BINDING PROTEIN NOB1"/>
    <property type="match status" value="1"/>
</dbReference>
<keyword evidence="4 8" id="KW-0479">Metal-binding</keyword>
<feature type="binding site" evidence="9">
    <location>
        <position position="306"/>
    </location>
    <ligand>
        <name>Zn(2+)</name>
        <dbReference type="ChEBI" id="CHEBI:29105"/>
    </ligand>
</feature>
<dbReference type="Gene3D" id="3.40.50.1010">
    <property type="entry name" value="5'-nuclease"/>
    <property type="match status" value="1"/>
</dbReference>
<keyword evidence="7 8" id="KW-0539">Nucleus</keyword>
<evidence type="ECO:0000256" key="6">
    <source>
        <dbReference type="ARBA" id="ARBA00022833"/>
    </source>
</evidence>
<reference evidence="13 14" key="1">
    <citation type="submission" date="2015-04" db="EMBL/GenBank/DDBJ databases">
        <authorList>
            <person name="Syromyatnikov M.Y."/>
            <person name="Popov V.N."/>
        </authorList>
    </citation>
    <scope>NUCLEOTIDE SEQUENCE [LARGE SCALE GENOMIC DNA]</scope>
</reference>
<evidence type="ECO:0000256" key="4">
    <source>
        <dbReference type="ARBA" id="ARBA00022723"/>
    </source>
</evidence>
<feature type="binding site" evidence="9">
    <location>
        <position position="303"/>
    </location>
    <ligand>
        <name>Zn(2+)</name>
        <dbReference type="ChEBI" id="CHEBI:29105"/>
    </ligand>
</feature>
<name>A0A1J1HSE8_9DIPT</name>
<evidence type="ECO:0000256" key="7">
    <source>
        <dbReference type="ARBA" id="ARBA00023242"/>
    </source>
</evidence>
<dbReference type="GO" id="GO:0046872">
    <property type="term" value="F:metal ion binding"/>
    <property type="evidence" value="ECO:0007669"/>
    <property type="project" value="UniProtKB-UniRule"/>
</dbReference>
<dbReference type="STRING" id="568069.A0A1J1HSE8"/>
<dbReference type="PIRSF" id="PIRSF037125">
    <property type="entry name" value="D-site_20S_pre-rRNA_nuclease"/>
    <property type="match status" value="1"/>
</dbReference>
<dbReference type="GO" id="GO:0031981">
    <property type="term" value="C:nuclear lumen"/>
    <property type="evidence" value="ECO:0007669"/>
    <property type="project" value="UniProtKB-ARBA"/>
</dbReference>
<comment type="subcellular location">
    <subcellularLocation>
        <location evidence="1 8">Nucleus</location>
    </subcellularLocation>
</comment>
<comment type="function">
    <text evidence="8">May play a role in mRNA degradation.</text>
</comment>
<dbReference type="GO" id="GO:0016787">
    <property type="term" value="F:hydrolase activity"/>
    <property type="evidence" value="ECO:0007669"/>
    <property type="project" value="UniProtKB-KW"/>
</dbReference>
<dbReference type="Proteomes" id="UP000183832">
    <property type="component" value="Unassembled WGS sequence"/>
</dbReference>
<protein>
    <recommendedName>
        <fullName evidence="8">RNA-binding protein NOB1</fullName>
    </recommendedName>
</protein>
<dbReference type="PANTHER" id="PTHR12814:SF2">
    <property type="entry name" value="RNA-BINDING PROTEIN NOB1"/>
    <property type="match status" value="1"/>
</dbReference>
<keyword evidence="6 8" id="KW-0862">Zinc</keyword>
<feature type="region of interest" description="Disordered" evidence="10">
    <location>
        <begin position="203"/>
        <end position="246"/>
    </location>
</feature>
<dbReference type="GO" id="GO:0005737">
    <property type="term" value="C:cytoplasm"/>
    <property type="evidence" value="ECO:0007669"/>
    <property type="project" value="UniProtKB-ARBA"/>
</dbReference>
<accession>A0A1J1HSE8</accession>
<feature type="domain" description="Nin one binding (NOB1) Zn-ribbon-like" evidence="11">
    <location>
        <begin position="293"/>
        <end position="364"/>
    </location>
</feature>
<feature type="compositionally biased region" description="Acidic residues" evidence="10">
    <location>
        <begin position="221"/>
        <end position="239"/>
    </location>
</feature>
<sequence>MSKRVKHLTVDTSAFIKNVQLQELAENVYTVQEVLDEIKSNTQYKRLAVLPYNLQIKQPDQEALKIISDFAKKTGDFATLSLTDLKVLALTYQLEKENVGVNHLRSEPIVAKTICSAEKPPEVKDQFVVAGFYDPRSKKQENEEELSDDFEEIEEEDQQEKSSEELQDESGNESEECEDNLKIDDEELIKKFGTLGFNTIPNQKADELLQPVKEEEKEKEDSENEEESEDEESDDDDEGWITPSNINNVKRNFGAEVLDDQDVEVACITTDFAMQNVLKQMGLNVTSLDGRIIKHVRTFILRCYSCFKTTSDATKIFCPKCGHKTLKRVSVSVNDKGEQVIHINARRQITTKFKNQSLPKPKGGKYACNPILFEDQLIPQQRLSKKALQKTDALDENYTAGYSPFVMRDVDSRSSKLRNTANIKQWMNNYEYDNHRRGYKKNKK</sequence>
<evidence type="ECO:0000256" key="2">
    <source>
        <dbReference type="ARBA" id="ARBA00005858"/>
    </source>
</evidence>
<evidence type="ECO:0000256" key="9">
    <source>
        <dbReference type="PIRSR" id="PIRSR037125-1"/>
    </source>
</evidence>
<organism evidence="13 14">
    <name type="scientific">Clunio marinus</name>
    <dbReference type="NCBI Taxonomy" id="568069"/>
    <lineage>
        <taxon>Eukaryota</taxon>
        <taxon>Metazoa</taxon>
        <taxon>Ecdysozoa</taxon>
        <taxon>Arthropoda</taxon>
        <taxon>Hexapoda</taxon>
        <taxon>Insecta</taxon>
        <taxon>Pterygota</taxon>
        <taxon>Neoptera</taxon>
        <taxon>Endopterygota</taxon>
        <taxon>Diptera</taxon>
        <taxon>Nematocera</taxon>
        <taxon>Chironomoidea</taxon>
        <taxon>Chironomidae</taxon>
        <taxon>Clunio</taxon>
    </lineage>
</organism>
<dbReference type="FunFam" id="3.40.50.1010:FF:000020">
    <property type="entry name" value="20S-pre-rRNA D-site endonuclease NOB1"/>
    <property type="match status" value="1"/>
</dbReference>
<feature type="binding site" evidence="9">
    <location>
        <position position="318"/>
    </location>
    <ligand>
        <name>Zn(2+)</name>
        <dbReference type="ChEBI" id="CHEBI:29105"/>
    </ligand>
</feature>
<comment type="similarity">
    <text evidence="2 8">Belongs to the NOB1 family.</text>
</comment>
<dbReference type="InterPro" id="IPR036283">
    <property type="entry name" value="NOB1_Zf-like_sf"/>
</dbReference>
<dbReference type="CDD" id="cd09876">
    <property type="entry name" value="PIN_Nob1-like"/>
    <property type="match status" value="1"/>
</dbReference>
<evidence type="ECO:0000256" key="5">
    <source>
        <dbReference type="ARBA" id="ARBA00022801"/>
    </source>
</evidence>
<keyword evidence="3" id="KW-0540">Nuclease</keyword>
<feature type="binding site" evidence="9">
    <location>
        <position position="321"/>
    </location>
    <ligand>
        <name>Zn(2+)</name>
        <dbReference type="ChEBI" id="CHEBI:29105"/>
    </ligand>
</feature>
<dbReference type="AlphaFoldDB" id="A0A1J1HSE8"/>
<feature type="region of interest" description="Disordered" evidence="10">
    <location>
        <begin position="138"/>
        <end position="180"/>
    </location>
</feature>
<dbReference type="InterPro" id="IPR033411">
    <property type="entry name" value="Ribonuclease_PIN"/>
</dbReference>
<evidence type="ECO:0000259" key="12">
    <source>
        <dbReference type="Pfam" id="PF17146"/>
    </source>
</evidence>
<keyword evidence="5" id="KW-0378">Hydrolase</keyword>
<keyword evidence="14" id="KW-1185">Reference proteome</keyword>
<dbReference type="SUPFAM" id="SSF144206">
    <property type="entry name" value="NOB1 zinc finger-like"/>
    <property type="match status" value="1"/>
</dbReference>
<evidence type="ECO:0000256" key="3">
    <source>
        <dbReference type="ARBA" id="ARBA00022722"/>
    </source>
</evidence>
<dbReference type="GO" id="GO:0030688">
    <property type="term" value="C:preribosome, small subunit precursor"/>
    <property type="evidence" value="ECO:0007669"/>
    <property type="project" value="TreeGrafter"/>
</dbReference>